<organism evidence="1 2">
    <name type="scientific">Polyrhizophydium stewartii</name>
    <dbReference type="NCBI Taxonomy" id="2732419"/>
    <lineage>
        <taxon>Eukaryota</taxon>
        <taxon>Fungi</taxon>
        <taxon>Fungi incertae sedis</taxon>
        <taxon>Chytridiomycota</taxon>
        <taxon>Chytridiomycota incertae sedis</taxon>
        <taxon>Chytridiomycetes</taxon>
        <taxon>Rhizophydiales</taxon>
        <taxon>Rhizophydiales incertae sedis</taxon>
        <taxon>Polyrhizophydium</taxon>
    </lineage>
</organism>
<sequence>MLLFSSALSRLYSLPPSLAQAASVVGQVIKLAEDDLINAADTVASLSEQAKLHTTMTLLVEIQRFRPLWDSSFPNTLPVLRKVAQIALGARVSMMGALIARLGARLDAMRTSGSKMPDPIREWIASAVVSALDTEWALHTDAAFMQSLDAFLRLARASKSADETSLQVHLDGASQVTGLTPEAPVDVQGFVPPGTLRADSPCQDSFRQLLEVMTVGGGATNDRDTRRLVEQATESVHLLAVDDAIRLTEAAVHFKSRRPVFAGLNEALLELCTRCLGVTLDANLAELWISCAAKLLATEPDADMDKLITRFTLVTSASEIKGLSEGSIFSLVELVFLSTNEAAANWACHGLGISEVCLHGGTQIELWRCADWP</sequence>
<comment type="caution">
    <text evidence="1">The sequence shown here is derived from an EMBL/GenBank/DDBJ whole genome shotgun (WGS) entry which is preliminary data.</text>
</comment>
<dbReference type="EMBL" id="JADGIZ020000007">
    <property type="protein sequence ID" value="KAL2918216.1"/>
    <property type="molecule type" value="Genomic_DNA"/>
</dbReference>
<name>A0ABR4NFC2_9FUNG</name>
<proteinExistence type="predicted"/>
<reference evidence="1 2" key="1">
    <citation type="submission" date="2023-09" db="EMBL/GenBank/DDBJ databases">
        <title>Pangenome analysis of Batrachochytrium dendrobatidis and related Chytrids.</title>
        <authorList>
            <person name="Yacoub M.N."/>
            <person name="Stajich J.E."/>
            <person name="James T.Y."/>
        </authorList>
    </citation>
    <scope>NUCLEOTIDE SEQUENCE [LARGE SCALE GENOMIC DNA]</scope>
    <source>
        <strain evidence="1 2">JEL0888</strain>
    </source>
</reference>
<gene>
    <name evidence="1" type="ORF">HK105_202143</name>
</gene>
<dbReference type="Proteomes" id="UP001527925">
    <property type="component" value="Unassembled WGS sequence"/>
</dbReference>
<keyword evidence="2" id="KW-1185">Reference proteome</keyword>
<accession>A0ABR4NFC2</accession>
<protein>
    <submittedName>
        <fullName evidence="1">Uncharacterized protein</fullName>
    </submittedName>
</protein>
<evidence type="ECO:0000313" key="1">
    <source>
        <dbReference type="EMBL" id="KAL2918216.1"/>
    </source>
</evidence>
<evidence type="ECO:0000313" key="2">
    <source>
        <dbReference type="Proteomes" id="UP001527925"/>
    </source>
</evidence>